<dbReference type="SUPFAM" id="SSF55729">
    <property type="entry name" value="Acyl-CoA N-acyltransferases (Nat)"/>
    <property type="match status" value="2"/>
</dbReference>
<dbReference type="InterPro" id="IPR000182">
    <property type="entry name" value="GNAT_dom"/>
</dbReference>
<organism evidence="2 3">
    <name type="scientific">Microbacterium esteraromaticum</name>
    <dbReference type="NCBI Taxonomy" id="57043"/>
    <lineage>
        <taxon>Bacteria</taxon>
        <taxon>Bacillati</taxon>
        <taxon>Actinomycetota</taxon>
        <taxon>Actinomycetes</taxon>
        <taxon>Micrococcales</taxon>
        <taxon>Microbacteriaceae</taxon>
        <taxon>Microbacterium</taxon>
    </lineage>
</organism>
<protein>
    <submittedName>
        <fullName evidence="2">GNAT family N-acetyltransferase</fullName>
    </submittedName>
</protein>
<dbReference type="EMBL" id="CP043732">
    <property type="protein sequence ID" value="QMU98370.1"/>
    <property type="molecule type" value="Genomic_DNA"/>
</dbReference>
<feature type="domain" description="N-acetyltransferase" evidence="1">
    <location>
        <begin position="178"/>
        <end position="340"/>
    </location>
</feature>
<reference evidence="2 3" key="1">
    <citation type="journal article" date="2020" name="Front. Microbiol.">
        <title>Design of Bacterial Strain-Specific qPCR Assays Using NGS Data and Publicly Available Resources and Its Application to Track Biocontrol Strains.</title>
        <authorList>
            <person name="Hernandez I."/>
            <person name="Sant C."/>
            <person name="Martinez R."/>
            <person name="Fernandez C."/>
        </authorList>
    </citation>
    <scope>NUCLEOTIDE SEQUENCE [LARGE SCALE GENOMIC DNA]</scope>
    <source>
        <strain evidence="2 3">B24</strain>
    </source>
</reference>
<dbReference type="Proteomes" id="UP000515708">
    <property type="component" value="Chromosome"/>
</dbReference>
<feature type="domain" description="N-acetyltransferase" evidence="1">
    <location>
        <begin position="29"/>
        <end position="173"/>
    </location>
</feature>
<dbReference type="InterPro" id="IPR016181">
    <property type="entry name" value="Acyl_CoA_acyltransferase"/>
</dbReference>
<dbReference type="GO" id="GO:0016747">
    <property type="term" value="F:acyltransferase activity, transferring groups other than amino-acyl groups"/>
    <property type="evidence" value="ECO:0007669"/>
    <property type="project" value="InterPro"/>
</dbReference>
<gene>
    <name evidence="2" type="ORF">FVO59_15175</name>
</gene>
<dbReference type="AlphaFoldDB" id="A0A7D7WK31"/>
<dbReference type="CDD" id="cd04301">
    <property type="entry name" value="NAT_SF"/>
    <property type="match status" value="1"/>
</dbReference>
<accession>A0A7D7WK31</accession>
<evidence type="ECO:0000259" key="1">
    <source>
        <dbReference type="PROSITE" id="PS51186"/>
    </source>
</evidence>
<evidence type="ECO:0000313" key="3">
    <source>
        <dbReference type="Proteomes" id="UP000515708"/>
    </source>
</evidence>
<dbReference type="Pfam" id="PF00583">
    <property type="entry name" value="Acetyltransf_1"/>
    <property type="match status" value="1"/>
</dbReference>
<evidence type="ECO:0000313" key="2">
    <source>
        <dbReference type="EMBL" id="QMU98370.1"/>
    </source>
</evidence>
<proteinExistence type="predicted"/>
<dbReference type="Gene3D" id="3.40.630.30">
    <property type="match status" value="1"/>
</dbReference>
<keyword evidence="2" id="KW-0808">Transferase</keyword>
<name>A0A7D7WK31_9MICO</name>
<dbReference type="PROSITE" id="PS51186">
    <property type="entry name" value="GNAT"/>
    <property type="match status" value="2"/>
</dbReference>
<sequence>MEGLPRHPDRAACTRRGGVNVRVTVVGRLDTETLIEWNGALRASCVEDRVGVWWPSDETVLAQFADPLPGRRRWALVHRAEDGSLAGAADVSAGPGEPAEVTIGVLPAHRRRGIGTVLWEAARELLADEAPSVVQSETWSQAGVAFAECCGLAVGNSELRMLRSAVAPAPDRHAAADVEIVTWTGAVPDDLMHDWVRLNTRMREDVPIGELTRRVTSLDAEWVRAHEKRMTDQGWILVRAMARLAGEGVGYTVLFVAADGDEIVVQDDTFVERAHRGRGIAGLLKSENLRQLSALPASAAARWVQTTTAVDNHPMLALNRAIGFEVADRSYALEGRFAVS</sequence>